<protein>
    <submittedName>
        <fullName evidence="2">Uncharacterized protein</fullName>
    </submittedName>
</protein>
<comment type="caution">
    <text evidence="2">The sequence shown here is derived from an EMBL/GenBank/DDBJ whole genome shotgun (WGS) entry which is preliminary data.</text>
</comment>
<dbReference type="PANTHER" id="PTHR38355:SF1">
    <property type="entry name" value="OS06G0149500 PROTEIN"/>
    <property type="match status" value="1"/>
</dbReference>
<reference evidence="2 3" key="1">
    <citation type="journal article" date="2019" name="G3 (Bethesda)">
        <title>Sequencing of a Wild Apple (Malus baccata) Genome Unravels the Differences Between Cultivated and Wild Apple Species Regarding Disease Resistance and Cold Tolerance.</title>
        <authorList>
            <person name="Chen X."/>
        </authorList>
    </citation>
    <scope>NUCLEOTIDE SEQUENCE [LARGE SCALE GENOMIC DNA]</scope>
    <source>
        <strain evidence="3">cv. Shandingzi</strain>
        <tissue evidence="2">Leaves</tissue>
    </source>
</reference>
<dbReference type="GO" id="GO:0005739">
    <property type="term" value="C:mitochondrion"/>
    <property type="evidence" value="ECO:0007669"/>
    <property type="project" value="TreeGrafter"/>
</dbReference>
<dbReference type="AlphaFoldDB" id="A0A540NIY5"/>
<evidence type="ECO:0000313" key="2">
    <source>
        <dbReference type="EMBL" id="TQE11017.1"/>
    </source>
</evidence>
<dbReference type="SMR" id="A0A540NIY5"/>
<name>A0A540NIY5_MALBA</name>
<dbReference type="PANTHER" id="PTHR38355">
    <property type="entry name" value="OS06G0149500 PROTEIN"/>
    <property type="match status" value="1"/>
</dbReference>
<dbReference type="Proteomes" id="UP000315295">
    <property type="component" value="Unassembled WGS sequence"/>
</dbReference>
<dbReference type="EMBL" id="VIEB01000034">
    <property type="protein sequence ID" value="TQE11017.1"/>
    <property type="molecule type" value="Genomic_DNA"/>
</dbReference>
<organism evidence="2 3">
    <name type="scientific">Malus baccata</name>
    <name type="common">Siberian crab apple</name>
    <name type="synonym">Pyrus baccata</name>
    <dbReference type="NCBI Taxonomy" id="106549"/>
    <lineage>
        <taxon>Eukaryota</taxon>
        <taxon>Viridiplantae</taxon>
        <taxon>Streptophyta</taxon>
        <taxon>Embryophyta</taxon>
        <taxon>Tracheophyta</taxon>
        <taxon>Spermatophyta</taxon>
        <taxon>Magnoliopsida</taxon>
        <taxon>eudicotyledons</taxon>
        <taxon>Gunneridae</taxon>
        <taxon>Pentapetalae</taxon>
        <taxon>rosids</taxon>
        <taxon>fabids</taxon>
        <taxon>Rosales</taxon>
        <taxon>Rosaceae</taxon>
        <taxon>Amygdaloideae</taxon>
        <taxon>Maleae</taxon>
        <taxon>Malus</taxon>
    </lineage>
</organism>
<keyword evidence="1" id="KW-0175">Coiled coil</keyword>
<gene>
    <name evidence="2" type="ORF">C1H46_003432</name>
</gene>
<feature type="coiled-coil region" evidence="1">
    <location>
        <begin position="36"/>
        <end position="63"/>
    </location>
</feature>
<dbReference type="STRING" id="106549.A0A540NIY5"/>
<evidence type="ECO:0000313" key="3">
    <source>
        <dbReference type="Proteomes" id="UP000315295"/>
    </source>
</evidence>
<evidence type="ECO:0000256" key="1">
    <source>
        <dbReference type="SAM" id="Coils"/>
    </source>
</evidence>
<accession>A0A540NIY5</accession>
<keyword evidence="3" id="KW-1185">Reference proteome</keyword>
<proteinExistence type="predicted"/>
<sequence length="117" mass="12455">MELANKVVSAATRAVSNNTVINVALVGAFVALSVRSVKQQNDIESLEAEKASLIKSNKAAKQTLWDWKQQLFADAASADSALVPLSRLKAIYGEAPVSQIGEVVKEESKSAAPKFVV</sequence>